<dbReference type="EMBL" id="JAINUG010000034">
    <property type="protein sequence ID" value="KAJ8408589.1"/>
    <property type="molecule type" value="Genomic_DNA"/>
</dbReference>
<evidence type="ECO:0000256" key="1">
    <source>
        <dbReference type="SAM" id="MobiDB-lite"/>
    </source>
</evidence>
<feature type="region of interest" description="Disordered" evidence="1">
    <location>
        <begin position="1"/>
        <end position="40"/>
    </location>
</feature>
<gene>
    <name evidence="2" type="ORF">AAFF_G00252240</name>
</gene>
<keyword evidence="3" id="KW-1185">Reference proteome</keyword>
<sequence length="108" mass="11460">MARIQGNGVQAADSRSLHGTTESLSNPENSFGSDSEVNGFASTEQETDKYGFIGGAQQCSSDSLAKLTLKARGPLLYFKAALCSGLYEETEELGEMGHLPSRYSVSSS</sequence>
<dbReference type="AlphaFoldDB" id="A0AAD7STP4"/>
<protein>
    <submittedName>
        <fullName evidence="2">Uncharacterized protein</fullName>
    </submittedName>
</protein>
<reference evidence="2" key="1">
    <citation type="journal article" date="2023" name="Science">
        <title>Genome structures resolve the early diversification of teleost fishes.</title>
        <authorList>
            <person name="Parey E."/>
            <person name="Louis A."/>
            <person name="Montfort J."/>
            <person name="Bouchez O."/>
            <person name="Roques C."/>
            <person name="Iampietro C."/>
            <person name="Lluch J."/>
            <person name="Castinel A."/>
            <person name="Donnadieu C."/>
            <person name="Desvignes T."/>
            <person name="Floi Bucao C."/>
            <person name="Jouanno E."/>
            <person name="Wen M."/>
            <person name="Mejri S."/>
            <person name="Dirks R."/>
            <person name="Jansen H."/>
            <person name="Henkel C."/>
            <person name="Chen W.J."/>
            <person name="Zahm M."/>
            <person name="Cabau C."/>
            <person name="Klopp C."/>
            <person name="Thompson A.W."/>
            <person name="Robinson-Rechavi M."/>
            <person name="Braasch I."/>
            <person name="Lecointre G."/>
            <person name="Bobe J."/>
            <person name="Postlethwait J.H."/>
            <person name="Berthelot C."/>
            <person name="Roest Crollius H."/>
            <person name="Guiguen Y."/>
        </authorList>
    </citation>
    <scope>NUCLEOTIDE SEQUENCE</scope>
    <source>
        <strain evidence="2">NC1722</strain>
    </source>
</reference>
<comment type="caution">
    <text evidence="2">The sequence shown here is derived from an EMBL/GenBank/DDBJ whole genome shotgun (WGS) entry which is preliminary data.</text>
</comment>
<organism evidence="2 3">
    <name type="scientific">Aldrovandia affinis</name>
    <dbReference type="NCBI Taxonomy" id="143900"/>
    <lineage>
        <taxon>Eukaryota</taxon>
        <taxon>Metazoa</taxon>
        <taxon>Chordata</taxon>
        <taxon>Craniata</taxon>
        <taxon>Vertebrata</taxon>
        <taxon>Euteleostomi</taxon>
        <taxon>Actinopterygii</taxon>
        <taxon>Neopterygii</taxon>
        <taxon>Teleostei</taxon>
        <taxon>Notacanthiformes</taxon>
        <taxon>Halosauridae</taxon>
        <taxon>Aldrovandia</taxon>
    </lineage>
</organism>
<evidence type="ECO:0000313" key="2">
    <source>
        <dbReference type="EMBL" id="KAJ8408589.1"/>
    </source>
</evidence>
<proteinExistence type="predicted"/>
<dbReference type="Proteomes" id="UP001221898">
    <property type="component" value="Unassembled WGS sequence"/>
</dbReference>
<accession>A0AAD7STP4</accession>
<name>A0AAD7STP4_9TELE</name>
<feature type="compositionally biased region" description="Polar residues" evidence="1">
    <location>
        <begin position="17"/>
        <end position="40"/>
    </location>
</feature>
<evidence type="ECO:0000313" key="3">
    <source>
        <dbReference type="Proteomes" id="UP001221898"/>
    </source>
</evidence>